<evidence type="ECO:0000313" key="1">
    <source>
        <dbReference type="EMBL" id="RPD55547.1"/>
    </source>
</evidence>
<dbReference type="OrthoDB" id="2734540at2759"/>
<dbReference type="AlphaFoldDB" id="A0A5C2RX48"/>
<organism evidence="1 2">
    <name type="scientific">Lentinus tigrinus ALCF2SS1-6</name>
    <dbReference type="NCBI Taxonomy" id="1328759"/>
    <lineage>
        <taxon>Eukaryota</taxon>
        <taxon>Fungi</taxon>
        <taxon>Dikarya</taxon>
        <taxon>Basidiomycota</taxon>
        <taxon>Agaricomycotina</taxon>
        <taxon>Agaricomycetes</taxon>
        <taxon>Polyporales</taxon>
        <taxon>Polyporaceae</taxon>
        <taxon>Lentinus</taxon>
    </lineage>
</organism>
<evidence type="ECO:0000313" key="2">
    <source>
        <dbReference type="Proteomes" id="UP000313359"/>
    </source>
</evidence>
<name>A0A5C2RX48_9APHY</name>
<keyword evidence="2" id="KW-1185">Reference proteome</keyword>
<gene>
    <name evidence="1" type="ORF">L227DRAFT_588439</name>
</gene>
<dbReference type="EMBL" id="ML122294">
    <property type="protein sequence ID" value="RPD55547.1"/>
    <property type="molecule type" value="Genomic_DNA"/>
</dbReference>
<dbReference type="Proteomes" id="UP000313359">
    <property type="component" value="Unassembled WGS sequence"/>
</dbReference>
<reference evidence="1" key="1">
    <citation type="journal article" date="2018" name="Genome Biol. Evol.">
        <title>Genomics and development of Lentinus tigrinus, a white-rot wood-decaying mushroom with dimorphic fruiting bodies.</title>
        <authorList>
            <person name="Wu B."/>
            <person name="Xu Z."/>
            <person name="Knudson A."/>
            <person name="Carlson A."/>
            <person name="Chen N."/>
            <person name="Kovaka S."/>
            <person name="LaButti K."/>
            <person name="Lipzen A."/>
            <person name="Pennachio C."/>
            <person name="Riley R."/>
            <person name="Schakwitz W."/>
            <person name="Umezawa K."/>
            <person name="Ohm R.A."/>
            <person name="Grigoriev I.V."/>
            <person name="Nagy L.G."/>
            <person name="Gibbons J."/>
            <person name="Hibbett D."/>
        </authorList>
    </citation>
    <scope>NUCLEOTIDE SEQUENCE [LARGE SCALE GENOMIC DNA]</scope>
    <source>
        <strain evidence="1">ALCF2SS1-6</strain>
    </source>
</reference>
<accession>A0A5C2RX48</accession>
<proteinExistence type="predicted"/>
<evidence type="ECO:0008006" key="3">
    <source>
        <dbReference type="Google" id="ProtNLM"/>
    </source>
</evidence>
<protein>
    <recommendedName>
        <fullName evidence="3">F-box domain-containing protein</fullName>
    </recommendedName>
</protein>
<sequence length="441" mass="48949">MSVPTPLSTLNWDVLLHLVTFLSRPDLSSLMKTSHEYYDIGLRQLFRDPVELSACNILSFHTCLRMGTSPARASFLRHVIVNCSHSRVARAQSSCGELPSIERLLNDVLRSASTLKRLRFDWGAASSSGLAAPLRRLTARFGPMHRFPAADPIVLLEPFRSTLEQLDLSVIHCEDETVQYPHVRSLTLADCYHGMLRGGIDVGPVARAFPNVETFTLSAAKVHPEASQWSNGRCCDHTGVIERCRVMNQQYWRCEDGAGDDAAWQSLTHVAVGHVIDLYMLGLCRPVPRVEIKALSESTAWMLPHVLADTRPSSLVISLFARDYVLASLPRLFSPADGASLTRFSLDFRCDVPEVNVDQMVANLTALLAPLRVEHLSIRLARWDSAGPYRLSQDGLLAIDDALARIGDAADTVASQLMDRIPLSKALTMEVGRREARTMRK</sequence>